<name>A0A926NYL8_9HYPH</name>
<dbReference type="InterPro" id="IPR021736">
    <property type="entry name" value="DUF3305"/>
</dbReference>
<sequence length="177" mass="20012">MKREITTSVGIIVERRESASKWVDHVWTAPAVVPDAPPTDGWQLLQQGEGVVSYHYAPVRVTLHRKLGEAYDANVETEAPSLWILLDDADTEPVPYTVRGVTADPYEAMGVLDSGEGLVERVPMPAELVRWMADYLKQMPEPEKFRKRKRTAATVEEPQFGKEPIFEQRRRPGGQDQ</sequence>
<comment type="caution">
    <text evidence="2">The sequence shown here is derived from an EMBL/GenBank/DDBJ whole genome shotgun (WGS) entry which is preliminary data.</text>
</comment>
<reference evidence="2" key="1">
    <citation type="submission" date="2020-05" db="EMBL/GenBank/DDBJ databases">
        <title>Identification of trans-AT polyketide cluster in two marine bacteria, producers of a novel glutaramide-containing polyketide sesbanimide D and analogs.</title>
        <authorList>
            <person name="Kacar D."/>
            <person name="Rodriguez P."/>
            <person name="Canedo L."/>
            <person name="Gonzalez E."/>
            <person name="Galan B."/>
            <person name="De La Calle F."/>
            <person name="Garcia J.L."/>
        </authorList>
    </citation>
    <scope>NUCLEOTIDE SEQUENCE</scope>
    <source>
        <strain evidence="2">PHM038</strain>
    </source>
</reference>
<organism evidence="2 3">
    <name type="scientific">Roseibium aggregatum</name>
    <dbReference type="NCBI Taxonomy" id="187304"/>
    <lineage>
        <taxon>Bacteria</taxon>
        <taxon>Pseudomonadati</taxon>
        <taxon>Pseudomonadota</taxon>
        <taxon>Alphaproteobacteria</taxon>
        <taxon>Hyphomicrobiales</taxon>
        <taxon>Stappiaceae</taxon>
        <taxon>Roseibium</taxon>
    </lineage>
</organism>
<dbReference type="Pfam" id="PF11749">
    <property type="entry name" value="DUF3305"/>
    <property type="match status" value="1"/>
</dbReference>
<gene>
    <name evidence="2" type="ORF">HK439_10490</name>
</gene>
<feature type="region of interest" description="Disordered" evidence="1">
    <location>
        <begin position="142"/>
        <end position="177"/>
    </location>
</feature>
<dbReference type="RefSeq" id="WP_190291357.1">
    <property type="nucleotide sequence ID" value="NZ_JABFCZ010000010.1"/>
</dbReference>
<evidence type="ECO:0000256" key="1">
    <source>
        <dbReference type="SAM" id="MobiDB-lite"/>
    </source>
</evidence>
<accession>A0A926NYL8</accession>
<evidence type="ECO:0000313" key="2">
    <source>
        <dbReference type="EMBL" id="MBD1546691.1"/>
    </source>
</evidence>
<evidence type="ECO:0000313" key="3">
    <source>
        <dbReference type="Proteomes" id="UP000598467"/>
    </source>
</evidence>
<dbReference type="EMBL" id="JABFCZ010000010">
    <property type="protein sequence ID" value="MBD1546691.1"/>
    <property type="molecule type" value="Genomic_DNA"/>
</dbReference>
<protein>
    <submittedName>
        <fullName evidence="2">DUF3305 domain-containing protein</fullName>
    </submittedName>
</protein>
<dbReference type="AlphaFoldDB" id="A0A926NYL8"/>
<dbReference type="Proteomes" id="UP000598467">
    <property type="component" value="Unassembled WGS sequence"/>
</dbReference>
<proteinExistence type="predicted"/>